<keyword evidence="3 7" id="KW-0548">Nucleotidyltransferase</keyword>
<dbReference type="GO" id="GO:0008878">
    <property type="term" value="F:glucose-1-phosphate adenylyltransferase activity"/>
    <property type="evidence" value="ECO:0007669"/>
    <property type="project" value="InterPro"/>
</dbReference>
<dbReference type="GO" id="GO:0005978">
    <property type="term" value="P:glycogen biosynthetic process"/>
    <property type="evidence" value="ECO:0007669"/>
    <property type="project" value="UniProtKB-KW"/>
</dbReference>
<organism evidence="7 8">
    <name type="scientific">Kocuria marina</name>
    <dbReference type="NCBI Taxonomy" id="223184"/>
    <lineage>
        <taxon>Bacteria</taxon>
        <taxon>Bacillati</taxon>
        <taxon>Actinomycetota</taxon>
        <taxon>Actinomycetes</taxon>
        <taxon>Micrococcales</taxon>
        <taxon>Micrococcaceae</taxon>
        <taxon>Kocuria</taxon>
    </lineage>
</organism>
<comment type="similarity">
    <text evidence="1">Belongs to the bacterial/plant glucose-1-phosphate adenylyltransferase family.</text>
</comment>
<reference evidence="7 8" key="1">
    <citation type="submission" date="2014-09" db="EMBL/GenBank/DDBJ databases">
        <title>High-quality draft genome sequence of Kocuria marina SO9-6, an actinobacterium isolated from a copper mine.</title>
        <authorList>
            <person name="Castro D.B."/>
            <person name="Pereira L.B."/>
            <person name="Silva M.V."/>
            <person name="Silva B.P."/>
            <person name="Zanardi B.R."/>
            <person name="Carlos C."/>
            <person name="Belgini D.R."/>
            <person name="Limache E.G."/>
            <person name="Lacerda G.V."/>
            <person name="Nery M.B."/>
            <person name="Gomes M.B."/>
            <person name="Souza S."/>
            <person name="Silva T.M."/>
            <person name="Rodrigues V.D."/>
            <person name="Paulino L.C."/>
            <person name="Vicentini R."/>
            <person name="Ferraz L.F."/>
            <person name="Ottoboni L.M."/>
        </authorList>
    </citation>
    <scope>NUCLEOTIDE SEQUENCE [LARGE SCALE GENOMIC DNA]</scope>
    <source>
        <strain evidence="7 8">SO9-6</strain>
    </source>
</reference>
<dbReference type="InterPro" id="IPR011004">
    <property type="entry name" value="Trimer_LpxA-like_sf"/>
</dbReference>
<evidence type="ECO:0000256" key="3">
    <source>
        <dbReference type="ARBA" id="ARBA00022695"/>
    </source>
</evidence>
<dbReference type="CDD" id="cd02508">
    <property type="entry name" value="ADP_Glucose_PP"/>
    <property type="match status" value="1"/>
</dbReference>
<dbReference type="AlphaFoldDB" id="A0A0B0D7U8"/>
<dbReference type="Pfam" id="PF24894">
    <property type="entry name" value="Hexapep_GlmU"/>
    <property type="match status" value="1"/>
</dbReference>
<dbReference type="Pfam" id="PF00483">
    <property type="entry name" value="NTP_transferase"/>
    <property type="match status" value="1"/>
</dbReference>
<comment type="caution">
    <text evidence="7">The sequence shown here is derived from an EMBL/GenBank/DDBJ whole genome shotgun (WGS) entry which is preliminary data.</text>
</comment>
<dbReference type="Proteomes" id="UP000030664">
    <property type="component" value="Unassembled WGS sequence"/>
</dbReference>
<dbReference type="InterPro" id="IPR029044">
    <property type="entry name" value="Nucleotide-diphossugar_trans"/>
</dbReference>
<proteinExistence type="inferred from homology"/>
<feature type="domain" description="Glucose-1-phosphate adenylyltransferase/Bifunctional protein GlmU-like C-terminal hexapeptide" evidence="6">
    <location>
        <begin position="287"/>
        <end position="358"/>
    </location>
</feature>
<sequence length="390" mass="42218">MERPTVLALILAGGKGSRLGALTDHVVKPALPVGGTYRLIDVSLSNLAHSHIPDVWMVQQYLPHDLNAYMAGGRPWDLDRSHGGLQILPPYEGSHGEGFASGNSDSIYRQSAIIREANPDLVLVLSADHLYTIDFRSVVDTHLTKRADLTMVTTEVPEDPSRYSVVRTDEAGQVIGFAYKPEEPNGNLVAGEMFLFSTDVLLSALDTLQSELGQLGDYGEDLIPYVLEHHRVVEHRHLGYWMDLGTVQSYWTAQMQLIDGDGATLDDPAWPIWSGQVALPPAFVDDDAAVSRSYVAPGARVAGTVEHSIIGQNCVIEAGAVVRNSVLLDNVHVGPTVELSNVVADSGADITGGSQRGSAQHVTVIDRTGTVSQREAFDTSAVLPRNHEQY</sequence>
<dbReference type="InterPro" id="IPR056818">
    <property type="entry name" value="GlmU/GlgC-like_hexapep"/>
</dbReference>
<gene>
    <name evidence="7" type="ORF">AS25_09835</name>
</gene>
<dbReference type="SUPFAM" id="SSF51161">
    <property type="entry name" value="Trimeric LpxA-like enzymes"/>
    <property type="match status" value="1"/>
</dbReference>
<evidence type="ECO:0000259" key="6">
    <source>
        <dbReference type="Pfam" id="PF24894"/>
    </source>
</evidence>
<dbReference type="InterPro" id="IPR005835">
    <property type="entry name" value="NTP_transferase_dom"/>
</dbReference>
<dbReference type="EMBL" id="JROM01000041">
    <property type="protein sequence ID" value="KHE74046.1"/>
    <property type="molecule type" value="Genomic_DNA"/>
</dbReference>
<dbReference type="eggNOG" id="COG0448">
    <property type="taxonomic scope" value="Bacteria"/>
</dbReference>
<dbReference type="PANTHER" id="PTHR43523:SF2">
    <property type="entry name" value="GLUCOSE-1-PHOSPHATE ADENYLYLTRANSFERASE"/>
    <property type="match status" value="1"/>
</dbReference>
<evidence type="ECO:0000256" key="4">
    <source>
        <dbReference type="ARBA" id="ARBA00023056"/>
    </source>
</evidence>
<evidence type="ECO:0000313" key="8">
    <source>
        <dbReference type="Proteomes" id="UP000030664"/>
    </source>
</evidence>
<evidence type="ECO:0000256" key="2">
    <source>
        <dbReference type="ARBA" id="ARBA00022679"/>
    </source>
</evidence>
<dbReference type="Gene3D" id="3.90.550.10">
    <property type="entry name" value="Spore Coat Polysaccharide Biosynthesis Protein SpsA, Chain A"/>
    <property type="match status" value="1"/>
</dbReference>
<evidence type="ECO:0000259" key="5">
    <source>
        <dbReference type="Pfam" id="PF00483"/>
    </source>
</evidence>
<dbReference type="SUPFAM" id="SSF53448">
    <property type="entry name" value="Nucleotide-diphospho-sugar transferases"/>
    <property type="match status" value="1"/>
</dbReference>
<name>A0A0B0D7U8_9MICC</name>
<evidence type="ECO:0000256" key="1">
    <source>
        <dbReference type="ARBA" id="ARBA00010443"/>
    </source>
</evidence>
<dbReference type="PANTHER" id="PTHR43523">
    <property type="entry name" value="GLUCOSE-1-PHOSPHATE ADENYLYLTRANSFERASE-RELATED"/>
    <property type="match status" value="1"/>
</dbReference>
<accession>A0A0B0D7U8</accession>
<dbReference type="InterPro" id="IPR011831">
    <property type="entry name" value="ADP-Glc_PPase"/>
</dbReference>
<dbReference type="Gene3D" id="2.160.10.10">
    <property type="entry name" value="Hexapeptide repeat proteins"/>
    <property type="match status" value="1"/>
</dbReference>
<dbReference type="STRING" id="223184.AS25_09835"/>
<keyword evidence="4" id="KW-0320">Glycogen biosynthesis</keyword>
<evidence type="ECO:0000313" key="7">
    <source>
        <dbReference type="EMBL" id="KHE74046.1"/>
    </source>
</evidence>
<protein>
    <submittedName>
        <fullName evidence="7">Glucose-1-phosphate adenylyltransferase</fullName>
    </submittedName>
</protein>
<keyword evidence="2 7" id="KW-0808">Transferase</keyword>
<feature type="domain" description="Nucleotidyl transferase" evidence="5">
    <location>
        <begin position="8"/>
        <end position="258"/>
    </location>
</feature>
<dbReference type="RefSeq" id="WP_035964716.1">
    <property type="nucleotide sequence ID" value="NZ_JROM01000041.1"/>
</dbReference>